<dbReference type="InterPro" id="IPR051765">
    <property type="entry name" value="PH_domain-containing_F"/>
</dbReference>
<evidence type="ECO:0000313" key="8">
    <source>
        <dbReference type="Ensembl" id="ENSACIP00000010746.1"/>
    </source>
</evidence>
<feature type="domain" description="FYVE-type" evidence="7">
    <location>
        <begin position="151"/>
        <end position="211"/>
    </location>
</feature>
<dbReference type="Gene3D" id="2.30.29.30">
    <property type="entry name" value="Pleckstrin-homology domain (PH domain)/Phosphotyrosine-binding domain (PTB)"/>
    <property type="match status" value="1"/>
</dbReference>
<dbReference type="InterPro" id="IPR037871">
    <property type="entry name" value="PH_Phafin"/>
</dbReference>
<feature type="compositionally biased region" description="Acidic residues" evidence="5">
    <location>
        <begin position="231"/>
        <end position="254"/>
    </location>
</feature>
<dbReference type="InterPro" id="IPR011993">
    <property type="entry name" value="PH-like_dom_sf"/>
</dbReference>
<reference evidence="8" key="1">
    <citation type="submission" date="2025-05" db="UniProtKB">
        <authorList>
            <consortium name="Ensembl"/>
        </authorList>
    </citation>
    <scope>IDENTIFICATION</scope>
</reference>
<protein>
    <submittedName>
        <fullName evidence="8">Pleckstrin homology and FYVE domain containing 1</fullName>
    </submittedName>
</protein>
<dbReference type="SUPFAM" id="SSF50729">
    <property type="entry name" value="PH domain-like"/>
    <property type="match status" value="1"/>
</dbReference>
<organism evidence="8 9">
    <name type="scientific">Amphilophus citrinellus</name>
    <name type="common">Midas cichlid</name>
    <name type="synonym">Cichlasoma citrinellum</name>
    <dbReference type="NCBI Taxonomy" id="61819"/>
    <lineage>
        <taxon>Eukaryota</taxon>
        <taxon>Metazoa</taxon>
        <taxon>Chordata</taxon>
        <taxon>Craniata</taxon>
        <taxon>Vertebrata</taxon>
        <taxon>Euteleostomi</taxon>
        <taxon>Actinopterygii</taxon>
        <taxon>Neopterygii</taxon>
        <taxon>Teleostei</taxon>
        <taxon>Neoteleostei</taxon>
        <taxon>Acanthomorphata</taxon>
        <taxon>Ovalentaria</taxon>
        <taxon>Cichlomorphae</taxon>
        <taxon>Cichliformes</taxon>
        <taxon>Cichlidae</taxon>
        <taxon>New World cichlids</taxon>
        <taxon>Cichlasomatinae</taxon>
        <taxon>Heroini</taxon>
        <taxon>Amphilophus</taxon>
    </lineage>
</organism>
<evidence type="ECO:0000259" key="7">
    <source>
        <dbReference type="PROSITE" id="PS50178"/>
    </source>
</evidence>
<proteinExistence type="predicted"/>
<dbReference type="InterPro" id="IPR013083">
    <property type="entry name" value="Znf_RING/FYVE/PHD"/>
</dbReference>
<feature type="region of interest" description="Disordered" evidence="5">
    <location>
        <begin position="219"/>
        <end position="256"/>
    </location>
</feature>
<dbReference type="Pfam" id="PF01363">
    <property type="entry name" value="FYVE"/>
    <property type="match status" value="1"/>
</dbReference>
<dbReference type="Ensembl" id="ENSACIT00000011053.1">
    <property type="protein sequence ID" value="ENSACIP00000010746.1"/>
    <property type="gene ID" value="ENSACIG00000008413.1"/>
</dbReference>
<feature type="compositionally biased region" description="Basic and acidic residues" evidence="5">
    <location>
        <begin position="219"/>
        <end position="230"/>
    </location>
</feature>
<dbReference type="InterPro" id="IPR001849">
    <property type="entry name" value="PH_domain"/>
</dbReference>
<dbReference type="AlphaFoldDB" id="A0A3Q0RJM1"/>
<dbReference type="GO" id="GO:0035091">
    <property type="term" value="F:phosphatidylinositol binding"/>
    <property type="evidence" value="ECO:0007669"/>
    <property type="project" value="TreeGrafter"/>
</dbReference>
<evidence type="ECO:0000259" key="6">
    <source>
        <dbReference type="PROSITE" id="PS50003"/>
    </source>
</evidence>
<dbReference type="InterPro" id="IPR011011">
    <property type="entry name" value="Znf_FYVE_PHD"/>
</dbReference>
<accession>A0A3Q0RJM1</accession>
<dbReference type="STRING" id="61819.ENSACIP00000010746"/>
<dbReference type="GeneTree" id="ENSGT00940000160728"/>
<dbReference type="GO" id="GO:0005769">
    <property type="term" value="C:early endosome"/>
    <property type="evidence" value="ECO:0007669"/>
    <property type="project" value="TreeGrafter"/>
</dbReference>
<dbReference type="PROSITE" id="PS50178">
    <property type="entry name" value="ZF_FYVE"/>
    <property type="match status" value="1"/>
</dbReference>
<dbReference type="GO" id="GO:0008270">
    <property type="term" value="F:zinc ion binding"/>
    <property type="evidence" value="ECO:0007669"/>
    <property type="project" value="UniProtKB-KW"/>
</dbReference>
<dbReference type="SUPFAM" id="SSF57903">
    <property type="entry name" value="FYVE/PHD zinc finger"/>
    <property type="match status" value="1"/>
</dbReference>
<dbReference type="SMART" id="SM00064">
    <property type="entry name" value="FYVE"/>
    <property type="match status" value="1"/>
</dbReference>
<dbReference type="GO" id="GO:0008333">
    <property type="term" value="P:endosome to lysosome transport"/>
    <property type="evidence" value="ECO:0007669"/>
    <property type="project" value="TreeGrafter"/>
</dbReference>
<dbReference type="Gene3D" id="3.30.40.10">
    <property type="entry name" value="Zinc/RING finger domain, C3HC4 (zinc finger)"/>
    <property type="match status" value="1"/>
</dbReference>
<name>A0A3Q0RJM1_AMPCI</name>
<dbReference type="GO" id="GO:0007032">
    <property type="term" value="P:endosome organization"/>
    <property type="evidence" value="ECO:0007669"/>
    <property type="project" value="TreeGrafter"/>
</dbReference>
<evidence type="ECO:0000256" key="2">
    <source>
        <dbReference type="ARBA" id="ARBA00022771"/>
    </source>
</evidence>
<evidence type="ECO:0000313" key="9">
    <source>
        <dbReference type="Proteomes" id="UP000261340"/>
    </source>
</evidence>
<dbReference type="PROSITE" id="PS50003">
    <property type="entry name" value="PH_DOMAIN"/>
    <property type="match status" value="1"/>
</dbReference>
<dbReference type="CDD" id="cd01218">
    <property type="entry name" value="PH_Phafin2-like"/>
    <property type="match status" value="1"/>
</dbReference>
<keyword evidence="1" id="KW-0479">Metal-binding</keyword>
<dbReference type="SMART" id="SM00233">
    <property type="entry name" value="PH"/>
    <property type="match status" value="1"/>
</dbReference>
<keyword evidence="3" id="KW-0862">Zinc</keyword>
<dbReference type="PANTHER" id="PTHR46280">
    <property type="entry name" value="PLECKSTRIN HOMOLOGY DOMAIN-CONTAINING FAMILY F MEMBER 2-RELATED"/>
    <property type="match status" value="1"/>
</dbReference>
<keyword evidence="2 4" id="KW-0863">Zinc-finger</keyword>
<sequence length="277" mass="32135">MDQLMFAQENWERVQAVANTFGRSGKLLLQSDRVLVGEGTLVKQGRKKQQPKAFFLFNDVLAYGGVVLNGRWHKKLQIIPLEDVLLEDLEDGVRMKNQWLIRTPRKSFYVSAASYEEKRAWIEHIEECKDRVLQSGGRRSTLDFASTWIPDQASAICMRCASKFTKTHRRHHCRKCGFLVCGPCSRKRALITHIDSAKQLRVCRTCYLSLGAADEVQDSTRQRWDSAGKSDEDELEECSEEEEEEPEFRVEEEDPSRWMDSCSLYIYIRPEHIRPQS</sequence>
<dbReference type="InterPro" id="IPR017455">
    <property type="entry name" value="Znf_FYVE-rel"/>
</dbReference>
<dbReference type="InterPro" id="IPR000306">
    <property type="entry name" value="Znf_FYVE"/>
</dbReference>
<dbReference type="Ensembl" id="ENSACIT00000011069.1">
    <property type="protein sequence ID" value="ENSACIP00000010762.1"/>
    <property type="gene ID" value="ENSACIG00000008418.1"/>
</dbReference>
<dbReference type="OMA" id="YEATSND"/>
<feature type="domain" description="PH" evidence="6">
    <location>
        <begin position="34"/>
        <end position="130"/>
    </location>
</feature>
<dbReference type="Proteomes" id="UP000261340">
    <property type="component" value="Unplaced"/>
</dbReference>
<evidence type="ECO:0000256" key="4">
    <source>
        <dbReference type="PROSITE-ProRule" id="PRU00091"/>
    </source>
</evidence>
<evidence type="ECO:0000256" key="1">
    <source>
        <dbReference type="ARBA" id="ARBA00022723"/>
    </source>
</evidence>
<dbReference type="Pfam" id="PF00169">
    <property type="entry name" value="PH"/>
    <property type="match status" value="1"/>
</dbReference>
<keyword evidence="9" id="KW-1185">Reference proteome</keyword>
<dbReference type="PANTHER" id="PTHR46280:SF2">
    <property type="entry name" value="PLECKSTRIN HOMOLOGY DOMAIN-CONTAINING FAMILY F MEMBER 1"/>
    <property type="match status" value="1"/>
</dbReference>
<evidence type="ECO:0000256" key="3">
    <source>
        <dbReference type="ARBA" id="ARBA00022833"/>
    </source>
</evidence>
<evidence type="ECO:0000256" key="5">
    <source>
        <dbReference type="SAM" id="MobiDB-lite"/>
    </source>
</evidence>